<keyword evidence="7 10" id="KW-1133">Transmembrane helix</keyword>
<evidence type="ECO:0000259" key="12">
    <source>
        <dbReference type="Pfam" id="PF02225"/>
    </source>
</evidence>
<feature type="region of interest" description="Disordered" evidence="9">
    <location>
        <begin position="566"/>
        <end position="616"/>
    </location>
</feature>
<dbReference type="FunCoup" id="A0A2V0PIU2">
    <property type="interactions" value="1346"/>
</dbReference>
<dbReference type="OrthoDB" id="29661at2759"/>
<feature type="signal peptide" evidence="11">
    <location>
        <begin position="1"/>
        <end position="19"/>
    </location>
</feature>
<reference evidence="13 14" key="1">
    <citation type="journal article" date="2018" name="Sci. Rep.">
        <title>Raphidocelis subcapitata (=Pseudokirchneriella subcapitata) provides an insight into genome evolution and environmental adaptations in the Sphaeropleales.</title>
        <authorList>
            <person name="Suzuki S."/>
            <person name="Yamaguchi H."/>
            <person name="Nakajima N."/>
            <person name="Kawachi M."/>
        </authorList>
    </citation>
    <scope>NUCLEOTIDE SEQUENCE [LARGE SCALE GENOMIC DNA]</scope>
    <source>
        <strain evidence="13 14">NIES-35</strain>
    </source>
</reference>
<dbReference type="GO" id="GO:0030660">
    <property type="term" value="C:Golgi-associated vesicle membrane"/>
    <property type="evidence" value="ECO:0007669"/>
    <property type="project" value="TreeGrafter"/>
</dbReference>
<dbReference type="PANTHER" id="PTHR12174">
    <property type="entry name" value="SIGNAL PEPTIDE PEPTIDASE"/>
    <property type="match status" value="1"/>
</dbReference>
<keyword evidence="6" id="KW-0378">Hydrolase</keyword>
<dbReference type="GO" id="GO:0098553">
    <property type="term" value="C:lumenal side of endoplasmic reticulum membrane"/>
    <property type="evidence" value="ECO:0007669"/>
    <property type="project" value="TreeGrafter"/>
</dbReference>
<dbReference type="GO" id="GO:0033619">
    <property type="term" value="P:membrane protein proteolysis"/>
    <property type="evidence" value="ECO:0007669"/>
    <property type="project" value="TreeGrafter"/>
</dbReference>
<evidence type="ECO:0000256" key="5">
    <source>
        <dbReference type="ARBA" id="ARBA00022753"/>
    </source>
</evidence>
<organism evidence="13 14">
    <name type="scientific">Raphidocelis subcapitata</name>
    <dbReference type="NCBI Taxonomy" id="307507"/>
    <lineage>
        <taxon>Eukaryota</taxon>
        <taxon>Viridiplantae</taxon>
        <taxon>Chlorophyta</taxon>
        <taxon>core chlorophytes</taxon>
        <taxon>Chlorophyceae</taxon>
        <taxon>CS clade</taxon>
        <taxon>Sphaeropleales</taxon>
        <taxon>Selenastraceae</taxon>
        <taxon>Raphidocelis</taxon>
    </lineage>
</organism>
<dbReference type="GO" id="GO:0098554">
    <property type="term" value="C:cytoplasmic side of endoplasmic reticulum membrane"/>
    <property type="evidence" value="ECO:0007669"/>
    <property type="project" value="TreeGrafter"/>
</dbReference>
<dbReference type="Pfam" id="PF02225">
    <property type="entry name" value="PA"/>
    <property type="match status" value="1"/>
</dbReference>
<evidence type="ECO:0000256" key="6">
    <source>
        <dbReference type="ARBA" id="ARBA00022801"/>
    </source>
</evidence>
<gene>
    <name evidence="13" type="ORF">Rsub_10228</name>
</gene>
<feature type="compositionally biased region" description="Low complexity" evidence="9">
    <location>
        <begin position="586"/>
        <end position="616"/>
    </location>
</feature>
<dbReference type="Gene3D" id="3.50.30.30">
    <property type="match status" value="1"/>
</dbReference>
<dbReference type="AlphaFoldDB" id="A0A2V0PIU2"/>
<comment type="function">
    <text evidence="1">Intramembrane-cleaving aspartic protease (I-CLiP) that cleaves type II membrane signal peptides in the hydrophobic plane of the membrane.</text>
</comment>
<dbReference type="EMBL" id="BDRX01000110">
    <property type="protein sequence ID" value="GBF97873.1"/>
    <property type="molecule type" value="Genomic_DNA"/>
</dbReference>
<dbReference type="Pfam" id="PF04258">
    <property type="entry name" value="Peptidase_A22B"/>
    <property type="match status" value="1"/>
</dbReference>
<dbReference type="InterPro" id="IPR007369">
    <property type="entry name" value="Peptidase_A22B_SPP"/>
</dbReference>
<dbReference type="InterPro" id="IPR046450">
    <property type="entry name" value="PA_dom_sf"/>
</dbReference>
<dbReference type="GO" id="GO:0010008">
    <property type="term" value="C:endosome membrane"/>
    <property type="evidence" value="ECO:0007669"/>
    <property type="project" value="UniProtKB-SubCell"/>
</dbReference>
<evidence type="ECO:0000256" key="7">
    <source>
        <dbReference type="ARBA" id="ARBA00022989"/>
    </source>
</evidence>
<feature type="transmembrane region" description="Helical" evidence="10">
    <location>
        <begin position="362"/>
        <end position="384"/>
    </location>
</feature>
<comment type="subcellular location">
    <subcellularLocation>
        <location evidence="2">Endosome membrane</location>
        <topology evidence="2">Multi-pass membrane protein</topology>
    </subcellularLocation>
</comment>
<evidence type="ECO:0000256" key="8">
    <source>
        <dbReference type="ARBA" id="ARBA00023136"/>
    </source>
</evidence>
<evidence type="ECO:0000256" key="3">
    <source>
        <dbReference type="ARBA" id="ARBA00006859"/>
    </source>
</evidence>
<comment type="similarity">
    <text evidence="3">Belongs to the peptidase A22B family.</text>
</comment>
<comment type="caution">
    <text evidence="13">The sequence shown here is derived from an EMBL/GenBank/DDBJ whole genome shotgun (WGS) entry which is preliminary data.</text>
</comment>
<feature type="compositionally biased region" description="Gly residues" evidence="9">
    <location>
        <begin position="572"/>
        <end position="585"/>
    </location>
</feature>
<keyword evidence="4 10" id="KW-0812">Transmembrane</keyword>
<feature type="transmembrane region" description="Helical" evidence="10">
    <location>
        <begin position="238"/>
        <end position="260"/>
    </location>
</feature>
<dbReference type="InParanoid" id="A0A2V0PIU2"/>
<accession>A0A2V0PIU2</accession>
<feature type="transmembrane region" description="Helical" evidence="10">
    <location>
        <begin position="488"/>
        <end position="506"/>
    </location>
</feature>
<proteinExistence type="inferred from homology"/>
<dbReference type="SUPFAM" id="SSF52025">
    <property type="entry name" value="PA domain"/>
    <property type="match status" value="1"/>
</dbReference>
<dbReference type="GO" id="GO:0005765">
    <property type="term" value="C:lysosomal membrane"/>
    <property type="evidence" value="ECO:0007669"/>
    <property type="project" value="TreeGrafter"/>
</dbReference>
<dbReference type="GO" id="GO:0042500">
    <property type="term" value="F:aspartic endopeptidase activity, intramembrane cleaving"/>
    <property type="evidence" value="ECO:0007669"/>
    <property type="project" value="InterPro"/>
</dbReference>
<feature type="chain" id="PRO_5015945288" evidence="11">
    <location>
        <begin position="20"/>
        <end position="616"/>
    </location>
</feature>
<keyword evidence="8 10" id="KW-0472">Membrane</keyword>
<protein>
    <submittedName>
        <fullName evidence="13">Signal peptide peptidase-like</fullName>
    </submittedName>
</protein>
<evidence type="ECO:0000256" key="4">
    <source>
        <dbReference type="ARBA" id="ARBA00022692"/>
    </source>
</evidence>
<feature type="transmembrane region" description="Helical" evidence="10">
    <location>
        <begin position="462"/>
        <end position="482"/>
    </location>
</feature>
<sequence length="616" mass="60945">MRRGAWSLGFALLLASALAEDVCEGPVVELQLEAQDGSIVETQYGVVGAFGAIPAANGSAPVRLAAASPLDACGPLAAPLDGAVAVARRGGCSFVDKYAAVLAAGGSALLMFNDAPGCVSMGGALNDTNGTSPSGAAIPAISIDHDLGLRLVNATTLGSVVLISIELLDLPPVDAGAALLWLMAVATVAGGAIWAGRDHAAAAKAAAAAADEGGDGRRGRGGGGGGGGAGGAGEVLDVTAAGAVGFVAVASGMLLLLYFFMSRTFFYVILFVFTLSAGQALALLLAAALAAAAPALAARSVDVPAVGDVPLPVLIAAGPALAAAAVWAVFRNAPWSWPLLDTLGIALMLLVLRTLRLGSLRVACVLLPLCFVYDVFFVFIQPAIFGGGDSVMVEVARGAGLDETLPMLLRVPRLSGPPIARGGYSMLGFGDVILPGLLVALTRRIDVDARLPWPRGYFLPALAAYGCGLVLTYVALIFSLFGDQGQPALLYIVPCTLGTVLGLAAWRGDLRTLWAADGGSGGGEGSGSWAALLGSGDEAGEGGRRGGGGAAVAEEPAAAAAADAAWRPALGGRRGSSGGGSGGSGSARSSPTASRARLVARGAAGAGSSSSPSGLV</sequence>
<evidence type="ECO:0000256" key="1">
    <source>
        <dbReference type="ARBA" id="ARBA00003012"/>
    </source>
</evidence>
<dbReference type="InterPro" id="IPR003137">
    <property type="entry name" value="PA_domain"/>
</dbReference>
<dbReference type="Proteomes" id="UP000247498">
    <property type="component" value="Unassembled WGS sequence"/>
</dbReference>
<evidence type="ECO:0000313" key="13">
    <source>
        <dbReference type="EMBL" id="GBF97873.1"/>
    </source>
</evidence>
<keyword evidence="11" id="KW-0732">Signal</keyword>
<feature type="domain" description="PA" evidence="12">
    <location>
        <begin position="69"/>
        <end position="151"/>
    </location>
</feature>
<name>A0A2V0PIU2_9CHLO</name>
<dbReference type="InterPro" id="IPR006639">
    <property type="entry name" value="Preselin/SPP"/>
</dbReference>
<dbReference type="SMART" id="SM00730">
    <property type="entry name" value="PSN"/>
    <property type="match status" value="1"/>
</dbReference>
<feature type="transmembrane region" description="Helical" evidence="10">
    <location>
        <begin position="266"/>
        <end position="297"/>
    </location>
</feature>
<evidence type="ECO:0000256" key="11">
    <source>
        <dbReference type="SAM" id="SignalP"/>
    </source>
</evidence>
<evidence type="ECO:0000256" key="10">
    <source>
        <dbReference type="SAM" id="Phobius"/>
    </source>
</evidence>
<evidence type="ECO:0000313" key="14">
    <source>
        <dbReference type="Proteomes" id="UP000247498"/>
    </source>
</evidence>
<feature type="transmembrane region" description="Helical" evidence="10">
    <location>
        <begin position="422"/>
        <end position="441"/>
    </location>
</feature>
<keyword evidence="14" id="KW-1185">Reference proteome</keyword>
<dbReference type="PANTHER" id="PTHR12174:SF75">
    <property type="entry name" value="SIGNAL PEPTIDE PEPTIDASE-LIKE 2"/>
    <property type="match status" value="1"/>
</dbReference>
<feature type="transmembrane region" description="Helical" evidence="10">
    <location>
        <begin position="309"/>
        <end position="330"/>
    </location>
</feature>
<evidence type="ECO:0000256" key="2">
    <source>
        <dbReference type="ARBA" id="ARBA00004337"/>
    </source>
</evidence>
<keyword evidence="5" id="KW-0967">Endosome</keyword>
<evidence type="ECO:0000256" key="9">
    <source>
        <dbReference type="SAM" id="MobiDB-lite"/>
    </source>
</evidence>